<dbReference type="PRINTS" id="PR00368">
    <property type="entry name" value="FADPNR"/>
</dbReference>
<dbReference type="PANTHER" id="PTHR43557:SF2">
    <property type="entry name" value="RIESKE DOMAIN-CONTAINING PROTEIN-RELATED"/>
    <property type="match status" value="1"/>
</dbReference>
<dbReference type="GO" id="GO:0005737">
    <property type="term" value="C:cytoplasm"/>
    <property type="evidence" value="ECO:0007669"/>
    <property type="project" value="TreeGrafter"/>
</dbReference>
<evidence type="ECO:0000259" key="6">
    <source>
        <dbReference type="Pfam" id="PF07992"/>
    </source>
</evidence>
<name>A0A251YER8_9MICO</name>
<dbReference type="InterPro" id="IPR036188">
    <property type="entry name" value="FAD/NAD-bd_sf"/>
</dbReference>
<evidence type="ECO:0000256" key="1">
    <source>
        <dbReference type="ARBA" id="ARBA00001974"/>
    </source>
</evidence>
<keyword evidence="2" id="KW-0285">Flavoprotein</keyword>
<gene>
    <name evidence="7" type="primary">thcD</name>
    <name evidence="7" type="ORF">BFL34_00168</name>
</gene>
<evidence type="ECO:0000313" key="8">
    <source>
        <dbReference type="Proteomes" id="UP000194837"/>
    </source>
</evidence>
<dbReference type="AlphaFoldDB" id="A0A251YER8"/>
<dbReference type="InterPro" id="IPR050446">
    <property type="entry name" value="FAD-oxidoreductase/Apoptosis"/>
</dbReference>
<evidence type="ECO:0000313" key="7">
    <source>
        <dbReference type="EMBL" id="OUE22643.1"/>
    </source>
</evidence>
<sequence length="446" mass="46406">MPRAGNRVRQGRRVIILRPPAVAVVGAGVAGLKAAESLLRTGVPVSVTVFGDEAHYPYNRTALSKHRIDGADAIELPGARTLDQVLAAGQSLTWRRADAVRSVDLRAGSLQDAEGSAHAFDRLVVATGVRARVLADASGTCVIHDHVTMRSVEDAVHVHRRLRAGESIRIAGSGFIACEMASMAVEAGCDVVMERVPDGGPFRGLLGREVSVALAGWYSRRGVAFVDTDARLRGGASAGGRSDSSGECARTPTTGSTSLASRPLHLEAVGGVPNVEWLAGNDLDLSDGILVDDRMRVVGHRDAFAAGDIARRPEALLGGASCRSGFWKNAVDTGRLAGRAVARSLGADVQLGAAHGKAHTAVRILGLRIQVGGLPGIADARRVVRGSLDRVGEGVVIRYSRGGRDVGVAYIDSSARYMEDYLRILGEMAPGASAAPASVGSGTATA</sequence>
<dbReference type="PRINTS" id="PR00411">
    <property type="entry name" value="PNDRDTASEI"/>
</dbReference>
<evidence type="ECO:0000256" key="2">
    <source>
        <dbReference type="ARBA" id="ARBA00022630"/>
    </source>
</evidence>
<evidence type="ECO:0000256" key="5">
    <source>
        <dbReference type="SAM" id="MobiDB-lite"/>
    </source>
</evidence>
<dbReference type="Proteomes" id="UP000194837">
    <property type="component" value="Unassembled WGS sequence"/>
</dbReference>
<dbReference type="GO" id="GO:0016651">
    <property type="term" value="F:oxidoreductase activity, acting on NAD(P)H"/>
    <property type="evidence" value="ECO:0007669"/>
    <property type="project" value="TreeGrafter"/>
</dbReference>
<keyword evidence="4" id="KW-0560">Oxidoreductase</keyword>
<reference evidence="7 8" key="1">
    <citation type="submission" date="2016-08" db="EMBL/GenBank/DDBJ databases">
        <title>Genome sequence of Clavibacter michiganensis spp strain CFBP7494.</title>
        <authorList>
            <person name="Thapa S.P."/>
            <person name="Coaker G."/>
            <person name="Jacques M.-A."/>
        </authorList>
    </citation>
    <scope>NUCLEOTIDE SEQUENCE [LARGE SCALE GENOMIC DNA]</scope>
    <source>
        <strain evidence="7">CFBP7494</strain>
    </source>
</reference>
<dbReference type="SUPFAM" id="SSF51905">
    <property type="entry name" value="FAD/NAD(P)-binding domain"/>
    <property type="match status" value="2"/>
</dbReference>
<dbReference type="EMBL" id="MDJW01000002">
    <property type="protein sequence ID" value="OUE22643.1"/>
    <property type="molecule type" value="Genomic_DNA"/>
</dbReference>
<protein>
    <submittedName>
        <fullName evidence="7">Rhodocoxin reductase</fullName>
    </submittedName>
</protein>
<feature type="domain" description="FAD/NAD(P)-binding" evidence="6">
    <location>
        <begin position="21"/>
        <end position="332"/>
    </location>
</feature>
<keyword evidence="3" id="KW-0274">FAD</keyword>
<comment type="caution">
    <text evidence="7">The sequence shown here is derived from an EMBL/GenBank/DDBJ whole genome shotgun (WGS) entry which is preliminary data.</text>
</comment>
<comment type="cofactor">
    <cofactor evidence="1">
        <name>FAD</name>
        <dbReference type="ChEBI" id="CHEBI:57692"/>
    </cofactor>
</comment>
<dbReference type="InterPro" id="IPR023753">
    <property type="entry name" value="FAD/NAD-binding_dom"/>
</dbReference>
<evidence type="ECO:0000256" key="3">
    <source>
        <dbReference type="ARBA" id="ARBA00022827"/>
    </source>
</evidence>
<proteinExistence type="predicted"/>
<dbReference type="PANTHER" id="PTHR43557">
    <property type="entry name" value="APOPTOSIS-INDUCING FACTOR 1"/>
    <property type="match status" value="1"/>
</dbReference>
<organism evidence="7 8">
    <name type="scientific">Clavibacter michiganensis</name>
    <dbReference type="NCBI Taxonomy" id="28447"/>
    <lineage>
        <taxon>Bacteria</taxon>
        <taxon>Bacillati</taxon>
        <taxon>Actinomycetota</taxon>
        <taxon>Actinomycetes</taxon>
        <taxon>Micrococcales</taxon>
        <taxon>Microbacteriaceae</taxon>
        <taxon>Clavibacter</taxon>
    </lineage>
</organism>
<evidence type="ECO:0000256" key="4">
    <source>
        <dbReference type="ARBA" id="ARBA00023002"/>
    </source>
</evidence>
<feature type="region of interest" description="Disordered" evidence="5">
    <location>
        <begin position="235"/>
        <end position="257"/>
    </location>
</feature>
<dbReference type="Gene3D" id="3.50.50.60">
    <property type="entry name" value="FAD/NAD(P)-binding domain"/>
    <property type="match status" value="2"/>
</dbReference>
<dbReference type="RefSeq" id="WP_086520114.1">
    <property type="nucleotide sequence ID" value="NZ_MDJW01000002.1"/>
</dbReference>
<dbReference type="Pfam" id="PF07992">
    <property type="entry name" value="Pyr_redox_2"/>
    <property type="match status" value="1"/>
</dbReference>
<accession>A0A251YER8</accession>
<feature type="compositionally biased region" description="Low complexity" evidence="5">
    <location>
        <begin position="235"/>
        <end position="246"/>
    </location>
</feature>